<dbReference type="FunFam" id="3.40.50.300:FF:000287">
    <property type="entry name" value="Multidrug ABC transporter ATP-binding protein"/>
    <property type="match status" value="1"/>
</dbReference>
<evidence type="ECO:0000256" key="1">
    <source>
        <dbReference type="ARBA" id="ARBA00004651"/>
    </source>
</evidence>
<comment type="subcellular location">
    <subcellularLocation>
        <location evidence="1">Cell membrane</location>
        <topology evidence="1">Multi-pass membrane protein</topology>
    </subcellularLocation>
</comment>
<dbReference type="InterPro" id="IPR036640">
    <property type="entry name" value="ABC1_TM_sf"/>
</dbReference>
<protein>
    <submittedName>
        <fullName evidence="12">ABC transporter</fullName>
    </submittedName>
</protein>
<dbReference type="PANTHER" id="PTHR24221">
    <property type="entry name" value="ATP-BINDING CASSETTE SUB-FAMILY B"/>
    <property type="match status" value="1"/>
</dbReference>
<dbReference type="PROSITE" id="PS50893">
    <property type="entry name" value="ABC_TRANSPORTER_2"/>
    <property type="match status" value="1"/>
</dbReference>
<feature type="domain" description="ABC transmembrane type-1" evidence="11">
    <location>
        <begin position="26"/>
        <end position="320"/>
    </location>
</feature>
<organism evidence="12 13">
    <name type="scientific">Ileibacterium valens</name>
    <dbReference type="NCBI Taxonomy" id="1862668"/>
    <lineage>
        <taxon>Bacteria</taxon>
        <taxon>Bacillati</taxon>
        <taxon>Bacillota</taxon>
        <taxon>Erysipelotrichia</taxon>
        <taxon>Erysipelotrichales</taxon>
        <taxon>Erysipelotrichaceae</taxon>
        <taxon>Ileibacterium</taxon>
    </lineage>
</organism>
<evidence type="ECO:0000256" key="5">
    <source>
        <dbReference type="ARBA" id="ARBA00022741"/>
    </source>
</evidence>
<evidence type="ECO:0000256" key="8">
    <source>
        <dbReference type="ARBA" id="ARBA00023136"/>
    </source>
</evidence>
<dbReference type="InterPro" id="IPR003439">
    <property type="entry name" value="ABC_transporter-like_ATP-bd"/>
</dbReference>
<dbReference type="GO" id="GO:0005886">
    <property type="term" value="C:plasma membrane"/>
    <property type="evidence" value="ECO:0007669"/>
    <property type="project" value="UniProtKB-SubCell"/>
</dbReference>
<dbReference type="SUPFAM" id="SSF52540">
    <property type="entry name" value="P-loop containing nucleoside triphosphate hydrolases"/>
    <property type="match status" value="1"/>
</dbReference>
<dbReference type="AlphaFoldDB" id="A0A1U7NHD1"/>
<feature type="transmembrane region" description="Helical" evidence="9">
    <location>
        <begin position="179"/>
        <end position="196"/>
    </location>
</feature>
<keyword evidence="4 9" id="KW-0812">Transmembrane</keyword>
<accession>A0A1U7NHD1</accession>
<dbReference type="EMBL" id="MPJW01000091">
    <property type="protein sequence ID" value="OLU41128.1"/>
    <property type="molecule type" value="Genomic_DNA"/>
</dbReference>
<evidence type="ECO:0000259" key="10">
    <source>
        <dbReference type="PROSITE" id="PS50893"/>
    </source>
</evidence>
<dbReference type="Pfam" id="PF00664">
    <property type="entry name" value="ABC_membrane"/>
    <property type="match status" value="1"/>
</dbReference>
<dbReference type="FunFam" id="1.20.1560.10:FF:000011">
    <property type="entry name" value="Multidrug ABC transporter ATP-binding protein"/>
    <property type="match status" value="1"/>
</dbReference>
<dbReference type="PROSITE" id="PS00211">
    <property type="entry name" value="ABC_TRANSPORTER_1"/>
    <property type="match status" value="1"/>
</dbReference>
<dbReference type="Proteomes" id="UP000186341">
    <property type="component" value="Unassembled WGS sequence"/>
</dbReference>
<evidence type="ECO:0000256" key="7">
    <source>
        <dbReference type="ARBA" id="ARBA00022989"/>
    </source>
</evidence>
<sequence>MPKNLTFGQCLKHLWIYIRPNQKKLWIGLALVILMQVIYVIMPLAEGQITSQLQLDVQAINDKIPGAHIQMDKIFTFLSILLGIYIVKITSQFISAVTLTDAIQKTIFDLRNAVEHKINRLPVSYFDSHPTGDLLSRITNDVETVSNALQQTLARVLSAIVSFILILFSMSMINTTMTLIVLIGLPIIALISVGIIRRSQPIFDQQQAALANMSSTVNEMYTGFSEILIYNQQDYAKSQFEKANREMQSRSFLAQTISGTIGPLTSLVTYTVIGLCCLYGCLQVLNGTLLLGQLQAFIRYIWNINDPVSQLSQLSSAVQSAFSGMNRLFSFLDLPEEEQTQTIKPIQNVECVDFEHVSFSYTDQPLMKDVTFTVKKNQTVAIVGHTGAGKTTLTNLLLRYYPYQSGFIRINSQDINDFSFEDLRSLYGLVLQDPWLFEGTIEENLRYAKQDSTDEEIAQAIRIARLEETIDRLPDGLKTHLSENADNLSQGEKQLLTIARAILKDPQILILDEATSSVDTRLEKRLQEAVYDVVQSRTCFVIAHRLSTILNADLILVMDHGHIVESGTHQQLLEQGGIYASLYMSQFQDQ</sequence>
<dbReference type="InterPro" id="IPR027417">
    <property type="entry name" value="P-loop_NTPase"/>
</dbReference>
<dbReference type="GO" id="GO:0016887">
    <property type="term" value="F:ATP hydrolysis activity"/>
    <property type="evidence" value="ECO:0007669"/>
    <property type="project" value="InterPro"/>
</dbReference>
<dbReference type="InterPro" id="IPR003593">
    <property type="entry name" value="AAA+_ATPase"/>
</dbReference>
<keyword evidence="8 9" id="KW-0472">Membrane</keyword>
<keyword evidence="7 9" id="KW-1133">Transmembrane helix</keyword>
<dbReference type="CDD" id="cd18547">
    <property type="entry name" value="ABC_6TM_Tm288_like"/>
    <property type="match status" value="1"/>
</dbReference>
<feature type="domain" description="ABC transporter" evidence="10">
    <location>
        <begin position="352"/>
        <end position="585"/>
    </location>
</feature>
<reference evidence="12 13" key="1">
    <citation type="submission" date="2016-11" db="EMBL/GenBank/DDBJ databases">
        <title>Description of two novel members of the family Erysipelotrichaceae: Ileibacterium lipovorans gen. nov., sp. nov. and Dubosiella newyorkensis, gen. nov., sp. nov.</title>
        <authorList>
            <person name="Cox L.M."/>
            <person name="Sohn J."/>
            <person name="Tyrrell K.L."/>
            <person name="Citron D.M."/>
            <person name="Lawson P.A."/>
            <person name="Patel N.B."/>
            <person name="Iizumi T."/>
            <person name="Perez-Perez G.I."/>
            <person name="Goldstein E.J."/>
            <person name="Blaser M.J."/>
        </authorList>
    </citation>
    <scope>NUCLEOTIDE SEQUENCE [LARGE SCALE GENOMIC DNA]</scope>
    <source>
        <strain evidence="12 13">NYU-BL-A3</strain>
    </source>
</reference>
<keyword evidence="6" id="KW-0067">ATP-binding</keyword>
<dbReference type="InterPro" id="IPR011527">
    <property type="entry name" value="ABC1_TM_dom"/>
</dbReference>
<evidence type="ECO:0000256" key="4">
    <source>
        <dbReference type="ARBA" id="ARBA00022692"/>
    </source>
</evidence>
<feature type="transmembrane region" description="Helical" evidence="9">
    <location>
        <begin position="25"/>
        <end position="45"/>
    </location>
</feature>
<evidence type="ECO:0000256" key="6">
    <source>
        <dbReference type="ARBA" id="ARBA00022840"/>
    </source>
</evidence>
<evidence type="ECO:0000313" key="12">
    <source>
        <dbReference type="EMBL" id="OLU41128.1"/>
    </source>
</evidence>
<keyword evidence="2" id="KW-0813">Transport</keyword>
<name>A0A1U7NHD1_9FIRM</name>
<feature type="transmembrane region" description="Helical" evidence="9">
    <location>
        <begin position="153"/>
        <end position="173"/>
    </location>
</feature>
<keyword evidence="13" id="KW-1185">Reference proteome</keyword>
<dbReference type="Gene3D" id="3.40.50.300">
    <property type="entry name" value="P-loop containing nucleotide triphosphate hydrolases"/>
    <property type="match status" value="1"/>
</dbReference>
<dbReference type="SMART" id="SM00382">
    <property type="entry name" value="AAA"/>
    <property type="match status" value="1"/>
</dbReference>
<evidence type="ECO:0000256" key="9">
    <source>
        <dbReference type="SAM" id="Phobius"/>
    </source>
</evidence>
<dbReference type="InterPro" id="IPR039421">
    <property type="entry name" value="Type_1_exporter"/>
</dbReference>
<dbReference type="GO" id="GO:0005524">
    <property type="term" value="F:ATP binding"/>
    <property type="evidence" value="ECO:0007669"/>
    <property type="project" value="UniProtKB-KW"/>
</dbReference>
<gene>
    <name evidence="12" type="ORF">BO222_03830</name>
</gene>
<evidence type="ECO:0000313" key="13">
    <source>
        <dbReference type="Proteomes" id="UP000186341"/>
    </source>
</evidence>
<evidence type="ECO:0000256" key="3">
    <source>
        <dbReference type="ARBA" id="ARBA00022475"/>
    </source>
</evidence>
<feature type="transmembrane region" description="Helical" evidence="9">
    <location>
        <begin position="74"/>
        <end position="99"/>
    </location>
</feature>
<keyword evidence="3" id="KW-1003">Cell membrane</keyword>
<dbReference type="GO" id="GO:0140359">
    <property type="term" value="F:ABC-type transporter activity"/>
    <property type="evidence" value="ECO:0007669"/>
    <property type="project" value="InterPro"/>
</dbReference>
<dbReference type="InterPro" id="IPR017871">
    <property type="entry name" value="ABC_transporter-like_CS"/>
</dbReference>
<dbReference type="Pfam" id="PF00005">
    <property type="entry name" value="ABC_tran"/>
    <property type="match status" value="1"/>
</dbReference>
<evidence type="ECO:0000256" key="2">
    <source>
        <dbReference type="ARBA" id="ARBA00022448"/>
    </source>
</evidence>
<evidence type="ECO:0000259" key="11">
    <source>
        <dbReference type="PROSITE" id="PS50929"/>
    </source>
</evidence>
<dbReference type="SUPFAM" id="SSF90123">
    <property type="entry name" value="ABC transporter transmembrane region"/>
    <property type="match status" value="1"/>
</dbReference>
<dbReference type="PROSITE" id="PS50929">
    <property type="entry name" value="ABC_TM1F"/>
    <property type="match status" value="1"/>
</dbReference>
<keyword evidence="5" id="KW-0547">Nucleotide-binding</keyword>
<feature type="transmembrane region" description="Helical" evidence="9">
    <location>
        <begin position="252"/>
        <end position="273"/>
    </location>
</feature>
<comment type="caution">
    <text evidence="12">The sequence shown here is derived from an EMBL/GenBank/DDBJ whole genome shotgun (WGS) entry which is preliminary data.</text>
</comment>
<dbReference type="OrthoDB" id="9770415at2"/>
<dbReference type="PANTHER" id="PTHR24221:SF499">
    <property type="entry name" value="FATTY ACID ABC TRANSPORTER ATP-BINDING_PERMEASE PROTEIN"/>
    <property type="match status" value="1"/>
</dbReference>
<proteinExistence type="predicted"/>
<dbReference type="Gene3D" id="1.20.1560.10">
    <property type="entry name" value="ABC transporter type 1, transmembrane domain"/>
    <property type="match status" value="1"/>
</dbReference>